<name>A0ABW4N4F4_9CAUL</name>
<gene>
    <name evidence="3" type="ORF">ACFSC0_15855</name>
</gene>
<evidence type="ECO:0000313" key="4">
    <source>
        <dbReference type="Proteomes" id="UP001597237"/>
    </source>
</evidence>
<evidence type="ECO:0000313" key="3">
    <source>
        <dbReference type="EMBL" id="MFD1784876.1"/>
    </source>
</evidence>
<evidence type="ECO:0000256" key="1">
    <source>
        <dbReference type="ARBA" id="ARBA00023125"/>
    </source>
</evidence>
<dbReference type="EMBL" id="JBHUEY010000006">
    <property type="protein sequence ID" value="MFD1784876.1"/>
    <property type="molecule type" value="Genomic_DNA"/>
</dbReference>
<reference evidence="4" key="1">
    <citation type="journal article" date="2019" name="Int. J. Syst. Evol. Microbiol.">
        <title>The Global Catalogue of Microorganisms (GCM) 10K type strain sequencing project: providing services to taxonomists for standard genome sequencing and annotation.</title>
        <authorList>
            <consortium name="The Broad Institute Genomics Platform"/>
            <consortium name="The Broad Institute Genome Sequencing Center for Infectious Disease"/>
            <person name="Wu L."/>
            <person name="Ma J."/>
        </authorList>
    </citation>
    <scope>NUCLEOTIDE SEQUENCE [LARGE SCALE GENOMIC DNA]</scope>
    <source>
        <strain evidence="4">DFY28</strain>
    </source>
</reference>
<dbReference type="Gene3D" id="1.10.357.10">
    <property type="entry name" value="Tetracycline Repressor, domain 2"/>
    <property type="match status" value="1"/>
</dbReference>
<dbReference type="RefSeq" id="WP_377281841.1">
    <property type="nucleotide sequence ID" value="NZ_JBHRSI010000005.1"/>
</dbReference>
<protein>
    <submittedName>
        <fullName evidence="3">TetR/AcrR family transcriptional regulator</fullName>
    </submittedName>
</protein>
<keyword evidence="1" id="KW-0238">DNA-binding</keyword>
<dbReference type="SUPFAM" id="SSF46689">
    <property type="entry name" value="Homeodomain-like"/>
    <property type="match status" value="1"/>
</dbReference>
<accession>A0ABW4N4F4</accession>
<feature type="domain" description="HTH tetR-type" evidence="2">
    <location>
        <begin position="16"/>
        <end position="52"/>
    </location>
</feature>
<dbReference type="Proteomes" id="UP001597237">
    <property type="component" value="Unassembled WGS sequence"/>
</dbReference>
<proteinExistence type="predicted"/>
<dbReference type="InterPro" id="IPR001647">
    <property type="entry name" value="HTH_TetR"/>
</dbReference>
<evidence type="ECO:0000259" key="2">
    <source>
        <dbReference type="Pfam" id="PF00440"/>
    </source>
</evidence>
<comment type="caution">
    <text evidence="3">The sequence shown here is derived from an EMBL/GenBank/DDBJ whole genome shotgun (WGS) entry which is preliminary data.</text>
</comment>
<organism evidence="3 4">
    <name type="scientific">Phenylobacterium terrae</name>
    <dbReference type="NCBI Taxonomy" id="2665495"/>
    <lineage>
        <taxon>Bacteria</taxon>
        <taxon>Pseudomonadati</taxon>
        <taxon>Pseudomonadota</taxon>
        <taxon>Alphaproteobacteria</taxon>
        <taxon>Caulobacterales</taxon>
        <taxon>Caulobacteraceae</taxon>
        <taxon>Phenylobacterium</taxon>
    </lineage>
</organism>
<keyword evidence="4" id="KW-1185">Reference proteome</keyword>
<dbReference type="InterPro" id="IPR009057">
    <property type="entry name" value="Homeodomain-like_sf"/>
</dbReference>
<dbReference type="Pfam" id="PF00440">
    <property type="entry name" value="TetR_N"/>
    <property type="match status" value="1"/>
</dbReference>
<sequence length="194" mass="21328">MAQRWRAEDWLAFGAERLREGGPEALALDRLCAAAGRTKGSFYHHFPTMAEFTRRVLTRWRDGALAALETWREADPGAPRRARLAALSQAVDDRLEAAIRALAARDAAAKALVAEVDAARESAITRFLAENWALPALRAQRAAQILYALFVAAQARAPGDVARFTAPLEAQVVRWLGQPRPDTAEEPGDQLTLF</sequence>